<evidence type="ECO:0000256" key="1">
    <source>
        <dbReference type="SAM" id="MobiDB-lite"/>
    </source>
</evidence>
<evidence type="ECO:0000313" key="3">
    <source>
        <dbReference type="EMBL" id="MFC7015420.1"/>
    </source>
</evidence>
<keyword evidence="2" id="KW-0732">Signal</keyword>
<feature type="compositionally biased region" description="Basic and acidic residues" evidence="1">
    <location>
        <begin position="51"/>
        <end position="69"/>
    </location>
</feature>
<name>A0ABW2EB37_9ACTN</name>
<accession>A0ABW2EB37</accession>
<dbReference type="RefSeq" id="WP_189879316.1">
    <property type="nucleotide sequence ID" value="NZ_BMWA01000033.1"/>
</dbReference>
<sequence>MTSRIARRTAAAAASVTVAAAALLAVGGTASATELPGSEQSAPSRVADSLSGDHLRTGNERLHDHVGDHHAHHRGHGDDAGRPHGFYDSHHARHWVDIDDARRMWVVDQIQWIHDRGLSH</sequence>
<proteinExistence type="predicted"/>
<dbReference type="Proteomes" id="UP001596409">
    <property type="component" value="Unassembled WGS sequence"/>
</dbReference>
<protein>
    <recommendedName>
        <fullName evidence="5">Secreted protein</fullName>
    </recommendedName>
</protein>
<keyword evidence="4" id="KW-1185">Reference proteome</keyword>
<gene>
    <name evidence="3" type="ORF">ACFQMH_27690</name>
</gene>
<feature type="signal peptide" evidence="2">
    <location>
        <begin position="1"/>
        <end position="32"/>
    </location>
</feature>
<feature type="region of interest" description="Disordered" evidence="1">
    <location>
        <begin position="31"/>
        <end position="86"/>
    </location>
</feature>
<evidence type="ECO:0000313" key="4">
    <source>
        <dbReference type="Proteomes" id="UP001596409"/>
    </source>
</evidence>
<comment type="caution">
    <text evidence="3">The sequence shown here is derived from an EMBL/GenBank/DDBJ whole genome shotgun (WGS) entry which is preliminary data.</text>
</comment>
<dbReference type="EMBL" id="JBHSYM010000061">
    <property type="protein sequence ID" value="MFC7015420.1"/>
    <property type="molecule type" value="Genomic_DNA"/>
</dbReference>
<reference evidence="4" key="1">
    <citation type="journal article" date="2019" name="Int. J. Syst. Evol. Microbiol.">
        <title>The Global Catalogue of Microorganisms (GCM) 10K type strain sequencing project: providing services to taxonomists for standard genome sequencing and annotation.</title>
        <authorList>
            <consortium name="The Broad Institute Genomics Platform"/>
            <consortium name="The Broad Institute Genome Sequencing Center for Infectious Disease"/>
            <person name="Wu L."/>
            <person name="Ma J."/>
        </authorList>
    </citation>
    <scope>NUCLEOTIDE SEQUENCE [LARGE SCALE GENOMIC DNA]</scope>
    <source>
        <strain evidence="4">JCM 4855</strain>
    </source>
</reference>
<organism evidence="3 4">
    <name type="scientific">Streptomyces viridiviolaceus</name>
    <dbReference type="NCBI Taxonomy" id="68282"/>
    <lineage>
        <taxon>Bacteria</taxon>
        <taxon>Bacillati</taxon>
        <taxon>Actinomycetota</taxon>
        <taxon>Actinomycetes</taxon>
        <taxon>Kitasatosporales</taxon>
        <taxon>Streptomycetaceae</taxon>
        <taxon>Streptomyces</taxon>
    </lineage>
</organism>
<evidence type="ECO:0000256" key="2">
    <source>
        <dbReference type="SAM" id="SignalP"/>
    </source>
</evidence>
<dbReference type="InterPro" id="IPR006311">
    <property type="entry name" value="TAT_signal"/>
</dbReference>
<evidence type="ECO:0008006" key="5">
    <source>
        <dbReference type="Google" id="ProtNLM"/>
    </source>
</evidence>
<feature type="compositionally biased region" description="Basic and acidic residues" evidence="1">
    <location>
        <begin position="76"/>
        <end position="86"/>
    </location>
</feature>
<feature type="chain" id="PRO_5047186551" description="Secreted protein" evidence="2">
    <location>
        <begin position="33"/>
        <end position="120"/>
    </location>
</feature>
<dbReference type="PROSITE" id="PS51318">
    <property type="entry name" value="TAT"/>
    <property type="match status" value="1"/>
</dbReference>